<organism evidence="3 4">
    <name type="scientific">Streptomyces humicola</name>
    <dbReference type="NCBI Taxonomy" id="2953240"/>
    <lineage>
        <taxon>Bacteria</taxon>
        <taxon>Bacillati</taxon>
        <taxon>Actinomycetota</taxon>
        <taxon>Actinomycetes</taxon>
        <taxon>Kitasatosporales</taxon>
        <taxon>Streptomycetaceae</taxon>
        <taxon>Streptomyces</taxon>
    </lineage>
</organism>
<dbReference type="Gene3D" id="3.40.50.2300">
    <property type="match status" value="1"/>
</dbReference>
<dbReference type="PROSITE" id="PS50110">
    <property type="entry name" value="RESPONSE_REGULATORY"/>
    <property type="match status" value="1"/>
</dbReference>
<evidence type="ECO:0000256" key="1">
    <source>
        <dbReference type="PROSITE-ProRule" id="PRU00169"/>
    </source>
</evidence>
<dbReference type="EMBL" id="JANFNG010000010">
    <property type="protein sequence ID" value="MCQ4081998.1"/>
    <property type="molecule type" value="Genomic_DNA"/>
</dbReference>
<keyword evidence="1" id="KW-0597">Phosphoprotein</keyword>
<evidence type="ECO:0000313" key="3">
    <source>
        <dbReference type="EMBL" id="MCQ4081998.1"/>
    </source>
</evidence>
<protein>
    <recommendedName>
        <fullName evidence="2">Response regulatory domain-containing protein</fullName>
    </recommendedName>
</protein>
<comment type="caution">
    <text evidence="3">The sequence shown here is derived from an EMBL/GenBank/DDBJ whole genome shotgun (WGS) entry which is preliminary data.</text>
</comment>
<dbReference type="InterPro" id="IPR011006">
    <property type="entry name" value="CheY-like_superfamily"/>
</dbReference>
<sequence length="120" mass="12622">MARPAPVRVVLADALPLVRAALAMLVESAWDMEVVGQAGSAGEAAGLVRDERADVLVIDTALLADVQVPTGVRVLLLAAHDEYDEYIVPASAFGVLPRNVSPDELLRAIRSAAATTHRGQ</sequence>
<proteinExistence type="predicted"/>
<feature type="modified residue" description="4-aspartylphosphate" evidence="1">
    <location>
        <position position="59"/>
    </location>
</feature>
<keyword evidence="4" id="KW-1185">Reference proteome</keyword>
<dbReference type="Proteomes" id="UP001057702">
    <property type="component" value="Unassembled WGS sequence"/>
</dbReference>
<accession>A0ABT1PY12</accession>
<dbReference type="SUPFAM" id="SSF52172">
    <property type="entry name" value="CheY-like"/>
    <property type="match status" value="1"/>
</dbReference>
<feature type="domain" description="Response regulatory" evidence="2">
    <location>
        <begin position="8"/>
        <end position="113"/>
    </location>
</feature>
<evidence type="ECO:0000313" key="4">
    <source>
        <dbReference type="Proteomes" id="UP001057702"/>
    </source>
</evidence>
<gene>
    <name evidence="3" type="ORF">NGB36_15615</name>
</gene>
<evidence type="ECO:0000259" key="2">
    <source>
        <dbReference type="PROSITE" id="PS50110"/>
    </source>
</evidence>
<dbReference type="RefSeq" id="WP_255920892.1">
    <property type="nucleotide sequence ID" value="NZ_JANFNG010000010.1"/>
</dbReference>
<reference evidence="3" key="1">
    <citation type="submission" date="2022-06" db="EMBL/GenBank/DDBJ databases">
        <title>Draft genome sequence of Streptomyces sp. RB6PN25 isolated from peat swamp forest in Thailand.</title>
        <authorList>
            <person name="Duangmal K."/>
            <person name="Klaysubun C."/>
        </authorList>
    </citation>
    <scope>NUCLEOTIDE SEQUENCE</scope>
    <source>
        <strain evidence="3">RB6PN25</strain>
    </source>
</reference>
<dbReference type="InterPro" id="IPR001789">
    <property type="entry name" value="Sig_transdc_resp-reg_receiver"/>
</dbReference>
<name>A0ABT1PY12_9ACTN</name>